<proteinExistence type="predicted"/>
<feature type="compositionally biased region" description="Basic and acidic residues" evidence="1">
    <location>
        <begin position="160"/>
        <end position="172"/>
    </location>
</feature>
<sequence length="285" mass="31647">MPDFGNLPVYQPDCRPLVKTERRDPATASQSSRVCSPSVGAASMSRTGSVTPSSRLILRTSRVMSRESPPWAKKSAPSEGSGKPSRSPQPRTSTWRMSPVVTTVRREPRRAERSREACTSATWSPRLRRDSSRSDTVTPNLSVILRTSRVISSVSPPRAKKSECSVRSERPRSSLHAPTMNSPTSPSRCSSPSGPFGAPDPAERFRPETAERSLVTFATSRGMCRLHRLPATVREHMLHGNTFPSRWQPSLPSTHCSWARCVGIRGPQVCQAARDRHTLWHNWNE</sequence>
<feature type="region of interest" description="Disordered" evidence="1">
    <location>
        <begin position="1"/>
        <end position="137"/>
    </location>
</feature>
<dbReference type="AlphaFoldDB" id="Q8GMF2"/>
<evidence type="ECO:0000256" key="1">
    <source>
        <dbReference type="SAM" id="MobiDB-lite"/>
    </source>
</evidence>
<feature type="region of interest" description="Disordered" evidence="1">
    <location>
        <begin position="151"/>
        <end position="207"/>
    </location>
</feature>
<organism evidence="2">
    <name type="scientific">Streptomyces globisporus</name>
    <dbReference type="NCBI Taxonomy" id="1908"/>
    <lineage>
        <taxon>Bacteria</taxon>
        <taxon>Bacillati</taxon>
        <taxon>Actinomycetota</taxon>
        <taxon>Actinomycetes</taxon>
        <taxon>Kitasatosporales</taxon>
        <taxon>Streptomycetaceae</taxon>
        <taxon>Streptomyces</taxon>
    </lineage>
</organism>
<feature type="compositionally biased region" description="Polar residues" evidence="1">
    <location>
        <begin position="44"/>
        <end position="54"/>
    </location>
</feature>
<dbReference type="EMBL" id="AY048670">
    <property type="protein sequence ID" value="AAL06688.1"/>
    <property type="molecule type" value="Genomic_DNA"/>
</dbReference>
<feature type="compositionally biased region" description="Polar residues" evidence="1">
    <location>
        <begin position="84"/>
        <end position="96"/>
    </location>
</feature>
<feature type="compositionally biased region" description="Basic and acidic residues" evidence="1">
    <location>
        <begin position="104"/>
        <end position="116"/>
    </location>
</feature>
<protein>
    <submittedName>
        <fullName evidence="2">Uncharacterized protein</fullName>
    </submittedName>
</protein>
<feature type="compositionally biased region" description="Basic and acidic residues" evidence="1">
    <location>
        <begin position="16"/>
        <end position="25"/>
    </location>
</feature>
<evidence type="ECO:0000313" key="2">
    <source>
        <dbReference type="EMBL" id="AAL06688.1"/>
    </source>
</evidence>
<reference evidence="2" key="1">
    <citation type="journal article" date="2002" name="Science">
        <title>Biosynthesis of the enediyne antitumor antibiotic C-1027.</title>
        <authorList>
            <person name="Liu W."/>
            <person name="Christenson S.D."/>
            <person name="Standage S."/>
            <person name="Shen B."/>
        </authorList>
    </citation>
    <scope>NUCLEOTIDE SEQUENCE</scope>
    <source>
        <strain evidence="2">C-1027</strain>
    </source>
</reference>
<accession>Q8GMF2</accession>
<feature type="compositionally biased region" description="Low complexity" evidence="1">
    <location>
        <begin position="182"/>
        <end position="195"/>
    </location>
</feature>
<name>Q8GMF2_STRGL</name>